<evidence type="ECO:0000313" key="2">
    <source>
        <dbReference type="Proteomes" id="UP000248897"/>
    </source>
</evidence>
<dbReference type="EMBL" id="LS483469">
    <property type="protein sequence ID" value="SQI47166.1"/>
    <property type="molecule type" value="Genomic_DNA"/>
</dbReference>
<gene>
    <name evidence="1" type="ORF">NCTC12961_05928</name>
</gene>
<proteinExistence type="predicted"/>
<dbReference type="AlphaFoldDB" id="A0A2X4V4X6"/>
<name>A0A2X4V4X6_SERPL</name>
<accession>A0A2X4V4X6</accession>
<sequence>MADLSSLSGDLARLARGRRARVQAEVHLFGDDDKGAIFEGTYMVLPAESDAPLEQGGSEAIES</sequence>
<organism evidence="1 2">
    <name type="scientific">Serratia plymuthica</name>
    <dbReference type="NCBI Taxonomy" id="82996"/>
    <lineage>
        <taxon>Bacteria</taxon>
        <taxon>Pseudomonadati</taxon>
        <taxon>Pseudomonadota</taxon>
        <taxon>Gammaproteobacteria</taxon>
        <taxon>Enterobacterales</taxon>
        <taxon>Yersiniaceae</taxon>
        <taxon>Serratia</taxon>
    </lineage>
</organism>
<dbReference type="Proteomes" id="UP000248897">
    <property type="component" value="Chromosome 1"/>
</dbReference>
<protein>
    <submittedName>
        <fullName evidence="1">Putative thioesterase domain</fullName>
    </submittedName>
</protein>
<reference evidence="1 2" key="1">
    <citation type="submission" date="2018-06" db="EMBL/GenBank/DDBJ databases">
        <authorList>
            <consortium name="Pathogen Informatics"/>
            <person name="Doyle S."/>
        </authorList>
    </citation>
    <scope>NUCLEOTIDE SEQUENCE [LARGE SCALE GENOMIC DNA]</scope>
    <source>
        <strain evidence="1 2">NCTC12961</strain>
    </source>
</reference>
<evidence type="ECO:0000313" key="1">
    <source>
        <dbReference type="EMBL" id="SQI47166.1"/>
    </source>
</evidence>